<evidence type="ECO:0000313" key="1">
    <source>
        <dbReference type="EMBL" id="QGY39007.1"/>
    </source>
</evidence>
<dbReference type="GO" id="GO:0008781">
    <property type="term" value="F:N-acylneuraminate cytidylyltransferase activity"/>
    <property type="evidence" value="ECO:0007669"/>
    <property type="project" value="TreeGrafter"/>
</dbReference>
<keyword evidence="1" id="KW-0548">Nucleotidyltransferase</keyword>
<dbReference type="EMBL" id="CP046400">
    <property type="protein sequence ID" value="QGY39007.1"/>
    <property type="molecule type" value="Genomic_DNA"/>
</dbReference>
<keyword evidence="1" id="KW-0808">Transferase</keyword>
<dbReference type="KEGG" id="psel:GM415_02260"/>
<dbReference type="InterPro" id="IPR050793">
    <property type="entry name" value="CMP-NeuNAc_synthase"/>
</dbReference>
<gene>
    <name evidence="1" type="ORF">GM415_02260</name>
</gene>
<dbReference type="PANTHER" id="PTHR21485:SF6">
    <property type="entry name" value="N-ACYLNEURAMINATE CYTIDYLYLTRANSFERASE-RELATED"/>
    <property type="match status" value="1"/>
</dbReference>
<dbReference type="CDD" id="cd02513">
    <property type="entry name" value="CMP-NeuAc_Synthase"/>
    <property type="match status" value="1"/>
</dbReference>
<evidence type="ECO:0000313" key="2">
    <source>
        <dbReference type="Proteomes" id="UP000428328"/>
    </source>
</evidence>
<dbReference type="Pfam" id="PF02348">
    <property type="entry name" value="CTP_transf_3"/>
    <property type="match status" value="1"/>
</dbReference>
<dbReference type="SUPFAM" id="SSF53448">
    <property type="entry name" value="Nucleotide-diphospho-sugar transferases"/>
    <property type="match status" value="1"/>
</dbReference>
<dbReference type="RefSeq" id="WP_158946219.1">
    <property type="nucleotide sequence ID" value="NZ_CP046400.1"/>
</dbReference>
<sequence length="257" mass="28659">MNKPVALIPARAQSKRIPRKNIRQLGGHPLLAYTIAAALGSGIFSDVIVSTECQKIAEVARSYGAHVPFLRPEAYSADLSPDIDWVRHALLYLAERGTLPDYYFLLRPTNPFRQSETIVRAWEAMKKSPWASSLRAVQKCHEHPYKMWKIQDGGLQPLFVNPDEGATPWHSTPYQSLPEIFVQNASLEIAKTSLPLMKGVIAEAPMVPFVSEGYEGFDLNFPMDWELAELMVNKGVVRLPTVSKAEQDDSGPMGMVP</sequence>
<dbReference type="Gene3D" id="3.90.550.10">
    <property type="entry name" value="Spore Coat Polysaccharide Biosynthesis Protein SpsA, Chain A"/>
    <property type="match status" value="1"/>
</dbReference>
<dbReference type="InterPro" id="IPR003329">
    <property type="entry name" value="Cytidylyl_trans"/>
</dbReference>
<dbReference type="Proteomes" id="UP000428328">
    <property type="component" value="Chromosome"/>
</dbReference>
<dbReference type="PANTHER" id="PTHR21485">
    <property type="entry name" value="HAD SUPERFAMILY MEMBERS CMAS AND KDSC"/>
    <property type="match status" value="1"/>
</dbReference>
<keyword evidence="2" id="KW-1185">Reference proteome</keyword>
<dbReference type="AlphaFoldDB" id="A0A6I6JG40"/>
<organism evidence="1 2">
    <name type="scientific">Pseudodesulfovibrio cashew</name>
    <dbReference type="NCBI Taxonomy" id="2678688"/>
    <lineage>
        <taxon>Bacteria</taxon>
        <taxon>Pseudomonadati</taxon>
        <taxon>Thermodesulfobacteriota</taxon>
        <taxon>Desulfovibrionia</taxon>
        <taxon>Desulfovibrionales</taxon>
        <taxon>Desulfovibrionaceae</taxon>
    </lineage>
</organism>
<dbReference type="InterPro" id="IPR029044">
    <property type="entry name" value="Nucleotide-diphossugar_trans"/>
</dbReference>
<accession>A0A6I6JG40</accession>
<protein>
    <submittedName>
        <fullName evidence="1">Acylneuraminate cytidylyltransferase family protein</fullName>
    </submittedName>
</protein>
<reference evidence="1 2" key="1">
    <citation type="submission" date="2019-11" db="EMBL/GenBank/DDBJ databases">
        <authorList>
            <person name="Zheng R.K."/>
            <person name="Sun C.M."/>
        </authorList>
    </citation>
    <scope>NUCLEOTIDE SEQUENCE [LARGE SCALE GENOMIC DNA]</scope>
    <source>
        <strain evidence="1 2">SRB007</strain>
    </source>
</reference>
<proteinExistence type="predicted"/>
<name>A0A6I6JG40_9BACT</name>